<dbReference type="PANTHER" id="PTHR18934">
    <property type="entry name" value="ATP-DEPENDENT RNA HELICASE"/>
    <property type="match status" value="1"/>
</dbReference>
<dbReference type="GO" id="GO:0003724">
    <property type="term" value="F:RNA helicase activity"/>
    <property type="evidence" value="ECO:0007669"/>
    <property type="project" value="UniProtKB-EC"/>
</dbReference>
<feature type="region of interest" description="Disordered" evidence="16">
    <location>
        <begin position="13"/>
        <end position="35"/>
    </location>
</feature>
<evidence type="ECO:0000256" key="14">
    <source>
        <dbReference type="ARBA" id="ARBA00023254"/>
    </source>
</evidence>
<sequence length="1522" mass="173823">MAFSGLGRGRGFIRNNNNSDASSSNAGPGRNSLFTIDPNTGLPDVNEVLNFSRVPANVFDQFFQIGGDVQLPSYDFASNNFGVKKIKQEPPDVKPKLNQNQEKEYVAEVVHKEREEALLCQRLRMRDLDPNSVNTLASSTTNLDAVSTVICELNIPQTEEVKVALQPFFDPSKRRTTQRLKIAEHREKILNSVKMNQVTIIEGSTGCGKTTQVPQYIADDCYDREQDFNIVITQPRRIAAISVAKRVCAERDWNLGELVGYQVGMDKKVNENTRILYCTTGVLLQKLITVKKVDHFTHIIIDEVHERNEEVDLLLMVVRKFMWTHHANIRIIIMSATFDTTALQDYFAIPNPGNLIHSTIKPVVVQIPEKQHYTSLFYLNQLVSLCKTPAGVMDVTLDPESPGITYETMEVAYRLIKSLDDVERNQSHQYGRGAVLVFLPGYEEINELKSKLESDREKSLNWWVLPLHSTITVEEQQKVFETATRGNRKIILATNIAESSITVTDIEYVIDFCLTKNLICDPDTQYPCLRLEWASKASCTQRQGRAGRVREGRCYRLVTSEFYDRHLPDYPTPELLRIPLEHSVLKVKRLDLGQPKELLGLCLDPPNLSDINRAVLRLKKVGGLTTTMNGVYDVEDGVLTAIGDVMAILPIDVQLTRLVLMGHAFDCLNDCCIVAACLTMQNMFSRQYNREVQSYKSKLAWADRTFSDPLAYYNAFKFYSRYIETGVFTSNSKKAKEWCDRTFIQHKRIREVELLYKEILQRLSDKGIRLPEKPNVVRDESEEEFFLKICICGAFYPNYFTRLDVNADDVRRDLHDKDPRTTVKISNLPQNEGVLYANQIRRLFQECSDQINLEFEESHALLTFSSDKNPLEEAKKHQSYLDTNSVVQKKSAWRDTDVKTSVYVAMKLKQLGLPLKITLYKKERRKELLEQYITVRNAKVESNNILRTHRYSVPATPTSSIDAPKLPGRDVRIVKVFVTHVETCGHFWAQYYTEDVRETLDLMRKAIKAYNGKEVTRLTEGMIVLAPVSQQRTEYSRARVDHIHDRFGISLFYLDYGNREIKADKSGIMELPLNHPSTPSILKIPGLAMEFKLSEIKPSECLTYDDSWVPAATDYFVSQITNRVDLEFKIYSVVNKVIRGELMITTDNRNINHELINEQFAEYCSETAQSQEDNAYRMGVSLPGHSSQTLRATLEAVEVDVAEPENNVLSKESIRIRGPFSPIESSFQGLTKMTYSVKIGVERDSVNSICLEPNLEEAANRLLVAANVTIGSGSNRMVARNTTLMPCIKGFATLMALMFSPCVEFRPDFENNRYLGAICGLGFDPRTKESFDPEGDITLNFDILLSNADIGLINMIRLKLSDTLSSLKRLEESFGPPFFKRQEAIRSTLKNLLTRKRIKQEVEYNKRADFRWGLVPESKTEIPPDQFFEDVEHPFLPLLRSVKNVDANLYVQRIINNLEELALVVRNKISARAHCLVCNKKSYTLIDLQTHLNTKAHLDKVMEHFPNPTERNVHEDVEFDID</sequence>
<dbReference type="InterPro" id="IPR011545">
    <property type="entry name" value="DEAD/DEAH_box_helicase_dom"/>
</dbReference>
<dbReference type="Pfam" id="PF00567">
    <property type="entry name" value="TUDOR"/>
    <property type="match status" value="1"/>
</dbReference>
<dbReference type="CDD" id="cd17917">
    <property type="entry name" value="DEXHc_RHA-like"/>
    <property type="match status" value="1"/>
</dbReference>
<evidence type="ECO:0000256" key="2">
    <source>
        <dbReference type="ARBA" id="ARBA00008792"/>
    </source>
</evidence>
<evidence type="ECO:0000256" key="3">
    <source>
        <dbReference type="ARBA" id="ARBA00012552"/>
    </source>
</evidence>
<evidence type="ECO:0000256" key="10">
    <source>
        <dbReference type="ARBA" id="ARBA00022806"/>
    </source>
</evidence>
<dbReference type="PROSITE" id="PS51192">
    <property type="entry name" value="HELICASE_ATP_BIND_1"/>
    <property type="match status" value="1"/>
</dbReference>
<comment type="catalytic activity">
    <reaction evidence="15">
        <text>ATP + H2O = ADP + phosphate + H(+)</text>
        <dbReference type="Rhea" id="RHEA:13065"/>
        <dbReference type="ChEBI" id="CHEBI:15377"/>
        <dbReference type="ChEBI" id="CHEBI:15378"/>
        <dbReference type="ChEBI" id="CHEBI:30616"/>
        <dbReference type="ChEBI" id="CHEBI:43474"/>
        <dbReference type="ChEBI" id="CHEBI:456216"/>
        <dbReference type="EC" id="3.6.4.13"/>
    </reaction>
</comment>
<dbReference type="GO" id="GO:0005737">
    <property type="term" value="C:cytoplasm"/>
    <property type="evidence" value="ECO:0007669"/>
    <property type="project" value="UniProtKB-SubCell"/>
</dbReference>
<dbReference type="SUPFAM" id="SSF52540">
    <property type="entry name" value="P-loop containing nucleoside triphosphate hydrolases"/>
    <property type="match status" value="1"/>
</dbReference>
<evidence type="ECO:0000313" key="20">
    <source>
        <dbReference type="Proteomes" id="UP000288716"/>
    </source>
</evidence>
<dbReference type="Gene3D" id="2.40.50.90">
    <property type="match status" value="1"/>
</dbReference>
<keyword evidence="5" id="KW-0217">Developmental protein</keyword>
<keyword evidence="7" id="KW-0547">Nucleotide-binding</keyword>
<evidence type="ECO:0000256" key="11">
    <source>
        <dbReference type="ARBA" id="ARBA00022840"/>
    </source>
</evidence>
<keyword evidence="9" id="KW-0378">Hydrolase</keyword>
<accession>A0A443SLV6</accession>
<feature type="domain" description="Helicase ATP-binding" evidence="17">
    <location>
        <begin position="190"/>
        <end position="356"/>
    </location>
</feature>
<dbReference type="Gene3D" id="3.40.50.300">
    <property type="entry name" value="P-loop containing nucleotide triphosphate hydrolases"/>
    <property type="match status" value="2"/>
</dbReference>
<dbReference type="InterPro" id="IPR027417">
    <property type="entry name" value="P-loop_NTPase"/>
</dbReference>
<keyword evidence="10 19" id="KW-0347">Helicase</keyword>
<evidence type="ECO:0000256" key="1">
    <source>
        <dbReference type="ARBA" id="ARBA00004496"/>
    </source>
</evidence>
<evidence type="ECO:0000256" key="13">
    <source>
        <dbReference type="ARBA" id="ARBA00023158"/>
    </source>
</evidence>
<evidence type="ECO:0000256" key="15">
    <source>
        <dbReference type="ARBA" id="ARBA00047984"/>
    </source>
</evidence>
<dbReference type="CDD" id="cd18791">
    <property type="entry name" value="SF2_C_RHA"/>
    <property type="match status" value="1"/>
</dbReference>
<evidence type="ECO:0000256" key="7">
    <source>
        <dbReference type="ARBA" id="ARBA00022741"/>
    </source>
</evidence>
<dbReference type="Gene3D" id="1.20.120.1080">
    <property type="match status" value="1"/>
</dbReference>
<evidence type="ECO:0000259" key="17">
    <source>
        <dbReference type="PROSITE" id="PS51192"/>
    </source>
</evidence>
<dbReference type="SMART" id="SM00490">
    <property type="entry name" value="HELICc"/>
    <property type="match status" value="1"/>
</dbReference>
<comment type="subcellular location">
    <subcellularLocation>
        <location evidence="1">Cytoplasm</location>
    </subcellularLocation>
</comment>
<dbReference type="Pfam" id="PF00270">
    <property type="entry name" value="DEAD"/>
    <property type="match status" value="1"/>
</dbReference>
<dbReference type="Pfam" id="PF00271">
    <property type="entry name" value="Helicase_C"/>
    <property type="match status" value="1"/>
</dbReference>
<evidence type="ECO:0000256" key="5">
    <source>
        <dbReference type="ARBA" id="ARBA00022473"/>
    </source>
</evidence>
<dbReference type="OrthoDB" id="66977at2759"/>
<dbReference type="InterPro" id="IPR002999">
    <property type="entry name" value="Tudor"/>
</dbReference>
<keyword evidence="6" id="KW-0963">Cytoplasm</keyword>
<comment type="similarity">
    <text evidence="2">Belongs to the DEAD box helicase family. DEAH subfamily.</text>
</comment>
<keyword evidence="8" id="KW-0221">Differentiation</keyword>
<feature type="compositionally biased region" description="Low complexity" evidence="16">
    <location>
        <begin position="13"/>
        <end position="26"/>
    </location>
</feature>
<evidence type="ECO:0000259" key="18">
    <source>
        <dbReference type="PROSITE" id="PS51194"/>
    </source>
</evidence>
<dbReference type="Proteomes" id="UP000288716">
    <property type="component" value="Unassembled WGS sequence"/>
</dbReference>
<keyword evidence="14" id="KW-0469">Meiosis</keyword>
<dbReference type="VEuPathDB" id="VectorBase:LDEU003534"/>
<organism evidence="19 20">
    <name type="scientific">Leptotrombidium deliense</name>
    <dbReference type="NCBI Taxonomy" id="299467"/>
    <lineage>
        <taxon>Eukaryota</taxon>
        <taxon>Metazoa</taxon>
        <taxon>Ecdysozoa</taxon>
        <taxon>Arthropoda</taxon>
        <taxon>Chelicerata</taxon>
        <taxon>Arachnida</taxon>
        <taxon>Acari</taxon>
        <taxon>Acariformes</taxon>
        <taxon>Trombidiformes</taxon>
        <taxon>Prostigmata</taxon>
        <taxon>Anystina</taxon>
        <taxon>Parasitengona</taxon>
        <taxon>Trombiculoidea</taxon>
        <taxon>Trombiculidae</taxon>
        <taxon>Leptotrombidium</taxon>
    </lineage>
</organism>
<dbReference type="EC" id="3.6.4.13" evidence="3"/>
<dbReference type="GO" id="GO:0031047">
    <property type="term" value="P:regulatory ncRNA-mediated gene silencing"/>
    <property type="evidence" value="ECO:0007669"/>
    <property type="project" value="UniProtKB-KW"/>
</dbReference>
<dbReference type="GO" id="GO:0051321">
    <property type="term" value="P:meiotic cell cycle"/>
    <property type="evidence" value="ECO:0007669"/>
    <property type="project" value="UniProtKB-KW"/>
</dbReference>
<evidence type="ECO:0000256" key="4">
    <source>
        <dbReference type="ARBA" id="ARBA00013352"/>
    </source>
</evidence>
<keyword evidence="11" id="KW-0067">ATP-binding</keyword>
<gene>
    <name evidence="19" type="ORF">B4U80_03064</name>
</gene>
<dbReference type="GO" id="GO:0005524">
    <property type="term" value="F:ATP binding"/>
    <property type="evidence" value="ECO:0007669"/>
    <property type="project" value="UniProtKB-KW"/>
</dbReference>
<dbReference type="InterPro" id="IPR001650">
    <property type="entry name" value="Helicase_C-like"/>
</dbReference>
<dbReference type="SMART" id="SM00847">
    <property type="entry name" value="HA2"/>
    <property type="match status" value="1"/>
</dbReference>
<proteinExistence type="inferred from homology"/>
<dbReference type="PANTHER" id="PTHR18934:SF113">
    <property type="entry name" value="ATP-DEPENDENT RNA HELICASE TDRD9"/>
    <property type="match status" value="1"/>
</dbReference>
<feature type="domain" description="Helicase C-terminal" evidence="18">
    <location>
        <begin position="414"/>
        <end position="591"/>
    </location>
</feature>
<evidence type="ECO:0000256" key="12">
    <source>
        <dbReference type="ARBA" id="ARBA00022871"/>
    </source>
</evidence>
<dbReference type="GO" id="GO:0007283">
    <property type="term" value="P:spermatogenesis"/>
    <property type="evidence" value="ECO:0007669"/>
    <property type="project" value="UniProtKB-KW"/>
</dbReference>
<comment type="caution">
    <text evidence="19">The sequence shown here is derived from an EMBL/GenBank/DDBJ whole genome shotgun (WGS) entry which is preliminary data.</text>
</comment>
<protein>
    <recommendedName>
        <fullName evidence="4">Probable ATP-dependent RNA helicase spindle-E</fullName>
        <ecNumber evidence="3">3.6.4.13</ecNumber>
    </recommendedName>
</protein>
<evidence type="ECO:0000256" key="9">
    <source>
        <dbReference type="ARBA" id="ARBA00022801"/>
    </source>
</evidence>
<keyword evidence="12" id="KW-0744">Spermatogenesis</keyword>
<evidence type="ECO:0000256" key="6">
    <source>
        <dbReference type="ARBA" id="ARBA00022490"/>
    </source>
</evidence>
<dbReference type="EMBL" id="NCKV01001338">
    <property type="protein sequence ID" value="RWS28507.1"/>
    <property type="molecule type" value="Genomic_DNA"/>
</dbReference>
<dbReference type="GO" id="GO:0030154">
    <property type="term" value="P:cell differentiation"/>
    <property type="evidence" value="ECO:0007669"/>
    <property type="project" value="UniProtKB-KW"/>
</dbReference>
<dbReference type="PROSITE" id="PS51194">
    <property type="entry name" value="HELICASE_CTER"/>
    <property type="match status" value="1"/>
</dbReference>
<dbReference type="Gene3D" id="2.30.30.140">
    <property type="match status" value="1"/>
</dbReference>
<evidence type="ECO:0000313" key="19">
    <source>
        <dbReference type="EMBL" id="RWS28507.1"/>
    </source>
</evidence>
<dbReference type="GO" id="GO:0016787">
    <property type="term" value="F:hydrolase activity"/>
    <property type="evidence" value="ECO:0007669"/>
    <property type="project" value="UniProtKB-KW"/>
</dbReference>
<dbReference type="InterPro" id="IPR014001">
    <property type="entry name" value="Helicase_ATP-bd"/>
</dbReference>
<dbReference type="STRING" id="299467.A0A443SLV6"/>
<dbReference type="InterPro" id="IPR007502">
    <property type="entry name" value="Helicase-assoc_dom"/>
</dbReference>
<keyword evidence="13" id="KW-0943">RNA-mediated gene silencing</keyword>
<dbReference type="GO" id="GO:0003723">
    <property type="term" value="F:RNA binding"/>
    <property type="evidence" value="ECO:0007669"/>
    <property type="project" value="TreeGrafter"/>
</dbReference>
<evidence type="ECO:0000256" key="16">
    <source>
        <dbReference type="SAM" id="MobiDB-lite"/>
    </source>
</evidence>
<dbReference type="InterPro" id="IPR035437">
    <property type="entry name" value="SNase_OB-fold_sf"/>
</dbReference>
<evidence type="ECO:0000256" key="8">
    <source>
        <dbReference type="ARBA" id="ARBA00022782"/>
    </source>
</evidence>
<name>A0A443SLV6_9ACAR</name>
<keyword evidence="20" id="KW-1185">Reference proteome</keyword>
<dbReference type="SMART" id="SM00487">
    <property type="entry name" value="DEXDc"/>
    <property type="match status" value="1"/>
</dbReference>
<reference evidence="19 20" key="1">
    <citation type="journal article" date="2018" name="Gigascience">
        <title>Genomes of trombidid mites reveal novel predicted allergens and laterally-transferred genes associated with secondary metabolism.</title>
        <authorList>
            <person name="Dong X."/>
            <person name="Chaisiri K."/>
            <person name="Xia D."/>
            <person name="Armstrong S.D."/>
            <person name="Fang Y."/>
            <person name="Donnelly M.J."/>
            <person name="Kadowaki T."/>
            <person name="McGarry J.W."/>
            <person name="Darby A.C."/>
            <person name="Makepeace B.L."/>
        </authorList>
    </citation>
    <scope>NUCLEOTIDE SEQUENCE [LARGE SCALE GENOMIC DNA]</scope>
    <source>
        <strain evidence="19">UoL-UT</strain>
    </source>
</reference>